<dbReference type="Gene3D" id="2.170.300.10">
    <property type="entry name" value="Tie2 ligand-binding domain superfamily"/>
    <property type="match status" value="2"/>
</dbReference>
<dbReference type="GO" id="GO:0005044">
    <property type="term" value="F:scavenger receptor activity"/>
    <property type="evidence" value="ECO:0007669"/>
    <property type="project" value="InterPro"/>
</dbReference>
<dbReference type="PANTHER" id="PTHR24043">
    <property type="entry name" value="SCAVENGER RECEPTOR CLASS F"/>
    <property type="match status" value="1"/>
</dbReference>
<dbReference type="AlphaFoldDB" id="A0AAE0YUT0"/>
<reference evidence="2" key="1">
    <citation type="journal article" date="2023" name="G3 (Bethesda)">
        <title>A reference genome for the long-term kleptoplast-retaining sea slug Elysia crispata morphotype clarki.</title>
        <authorList>
            <person name="Eastman K.E."/>
            <person name="Pendleton A.L."/>
            <person name="Shaikh M.A."/>
            <person name="Suttiyut T."/>
            <person name="Ogas R."/>
            <person name="Tomko P."/>
            <person name="Gavelis G."/>
            <person name="Widhalm J.R."/>
            <person name="Wisecaver J.H."/>
        </authorList>
    </citation>
    <scope>NUCLEOTIDE SEQUENCE</scope>
    <source>
        <strain evidence="2">ECLA1</strain>
    </source>
</reference>
<dbReference type="InterPro" id="IPR042635">
    <property type="entry name" value="MEGF10/SREC1/2-like"/>
</dbReference>
<keyword evidence="3" id="KW-1185">Reference proteome</keyword>
<name>A0AAE0YUT0_9GAST</name>
<proteinExistence type="predicted"/>
<evidence type="ECO:0000313" key="3">
    <source>
        <dbReference type="Proteomes" id="UP001283361"/>
    </source>
</evidence>
<dbReference type="PANTHER" id="PTHR24043:SF8">
    <property type="entry name" value="EGF-LIKE DOMAIN-CONTAINING PROTEIN"/>
    <property type="match status" value="1"/>
</dbReference>
<dbReference type="Proteomes" id="UP001283361">
    <property type="component" value="Unassembled WGS sequence"/>
</dbReference>
<comment type="caution">
    <text evidence="2">The sequence shown here is derived from an EMBL/GenBank/DDBJ whole genome shotgun (WGS) entry which is preliminary data.</text>
</comment>
<organism evidence="2 3">
    <name type="scientific">Elysia crispata</name>
    <name type="common">lettuce slug</name>
    <dbReference type="NCBI Taxonomy" id="231223"/>
    <lineage>
        <taxon>Eukaryota</taxon>
        <taxon>Metazoa</taxon>
        <taxon>Spiralia</taxon>
        <taxon>Lophotrochozoa</taxon>
        <taxon>Mollusca</taxon>
        <taxon>Gastropoda</taxon>
        <taxon>Heterobranchia</taxon>
        <taxon>Euthyneura</taxon>
        <taxon>Panpulmonata</taxon>
        <taxon>Sacoglossa</taxon>
        <taxon>Placobranchoidea</taxon>
        <taxon>Plakobranchidae</taxon>
        <taxon>Elysia</taxon>
    </lineage>
</organism>
<dbReference type="EMBL" id="JAWDGP010005348">
    <property type="protein sequence ID" value="KAK3757714.1"/>
    <property type="molecule type" value="Genomic_DNA"/>
</dbReference>
<protein>
    <submittedName>
        <fullName evidence="2">Uncharacterized protein</fullName>
    </submittedName>
</protein>
<gene>
    <name evidence="2" type="ORF">RRG08_004560</name>
</gene>
<sequence>MNNSCFHVTGRCFGCVDGYKGIFCDLECPKGSYGEGCNKTCSEHCGGYLNSCHHVNGSCNQGCDPGYKGYLCTQACDKETYGYTGAKCDQKCPQGYYGKKCTQICSDHCSGDVPLCHHVTGTCDLGCDPGYRGNLCTNECNKGLYGEDCNKTCSEHCGGDLNSCHHVNGSCNQECDPGYTGSLCIQGETIPEVGMEECFNESCFANGTDQNR</sequence>
<evidence type="ECO:0000256" key="1">
    <source>
        <dbReference type="ARBA" id="ARBA00022536"/>
    </source>
</evidence>
<accession>A0AAE0YUT0</accession>
<evidence type="ECO:0000313" key="2">
    <source>
        <dbReference type="EMBL" id="KAK3757714.1"/>
    </source>
</evidence>
<keyword evidence="1" id="KW-0245">EGF-like domain</keyword>